<dbReference type="Proteomes" id="UP000790709">
    <property type="component" value="Unassembled WGS sequence"/>
</dbReference>
<protein>
    <submittedName>
        <fullName evidence="1">Uncharacterized protein</fullName>
    </submittedName>
</protein>
<sequence length="111" mass="12672">MWSRPVDMPFHLPQRLCCVPQTKPITVMACILSAASSSHQSPICIPLELCLAVYALTPAHSYASIHEVHIDQSLATYLWDKHQLHDDHALGLSSDYDDLFIVRRDSWVWRC</sequence>
<keyword evidence="2" id="KW-1185">Reference proteome</keyword>
<reference evidence="1" key="1">
    <citation type="journal article" date="2021" name="New Phytol.">
        <title>Evolutionary innovations through gain and loss of genes in the ectomycorrhizal Boletales.</title>
        <authorList>
            <person name="Wu G."/>
            <person name="Miyauchi S."/>
            <person name="Morin E."/>
            <person name="Kuo A."/>
            <person name="Drula E."/>
            <person name="Varga T."/>
            <person name="Kohler A."/>
            <person name="Feng B."/>
            <person name="Cao Y."/>
            <person name="Lipzen A."/>
            <person name="Daum C."/>
            <person name="Hundley H."/>
            <person name="Pangilinan J."/>
            <person name="Johnson J."/>
            <person name="Barry K."/>
            <person name="LaButti K."/>
            <person name="Ng V."/>
            <person name="Ahrendt S."/>
            <person name="Min B."/>
            <person name="Choi I.G."/>
            <person name="Park H."/>
            <person name="Plett J.M."/>
            <person name="Magnuson J."/>
            <person name="Spatafora J.W."/>
            <person name="Nagy L.G."/>
            <person name="Henrissat B."/>
            <person name="Grigoriev I.V."/>
            <person name="Yang Z.L."/>
            <person name="Xu J."/>
            <person name="Martin F.M."/>
        </authorList>
    </citation>
    <scope>NUCLEOTIDE SEQUENCE</scope>
    <source>
        <strain evidence="1">KUC20120723A-06</strain>
    </source>
</reference>
<accession>A0ACB8BB78</accession>
<comment type="caution">
    <text evidence="1">The sequence shown here is derived from an EMBL/GenBank/DDBJ whole genome shotgun (WGS) entry which is preliminary data.</text>
</comment>
<evidence type="ECO:0000313" key="2">
    <source>
        <dbReference type="Proteomes" id="UP000790709"/>
    </source>
</evidence>
<dbReference type="EMBL" id="MU266476">
    <property type="protein sequence ID" value="KAH7922692.1"/>
    <property type="molecule type" value="Genomic_DNA"/>
</dbReference>
<organism evidence="1 2">
    <name type="scientific">Leucogyrophana mollusca</name>
    <dbReference type="NCBI Taxonomy" id="85980"/>
    <lineage>
        <taxon>Eukaryota</taxon>
        <taxon>Fungi</taxon>
        <taxon>Dikarya</taxon>
        <taxon>Basidiomycota</taxon>
        <taxon>Agaricomycotina</taxon>
        <taxon>Agaricomycetes</taxon>
        <taxon>Agaricomycetidae</taxon>
        <taxon>Boletales</taxon>
        <taxon>Boletales incertae sedis</taxon>
        <taxon>Leucogyrophana</taxon>
    </lineage>
</organism>
<name>A0ACB8BB78_9AGAM</name>
<proteinExistence type="predicted"/>
<evidence type="ECO:0000313" key="1">
    <source>
        <dbReference type="EMBL" id="KAH7922692.1"/>
    </source>
</evidence>
<gene>
    <name evidence="1" type="ORF">BV22DRAFT_641582</name>
</gene>